<dbReference type="AlphaFoldDB" id="A0A183AER8"/>
<keyword evidence="2" id="KW-1185">Reference proteome</keyword>
<sequence length="109" mass="12018">MVVPHRRPWPQGMHVVMRRPPSGAVSNADNIPDPFGFSVLTTLHSSLRAAIEKSLFDRIVAHCSTLKLQIGSDGLTVVLNSRLHPGPILRRINGPRSAVCLVDVYHDYS</sequence>
<dbReference type="WBParaSite" id="ECPE_0000546601-mRNA-1">
    <property type="protein sequence ID" value="ECPE_0000546601-mRNA-1"/>
    <property type="gene ID" value="ECPE_0000546601"/>
</dbReference>
<evidence type="ECO:0000313" key="3">
    <source>
        <dbReference type="WBParaSite" id="ECPE_0000546601-mRNA-1"/>
    </source>
</evidence>
<gene>
    <name evidence="1" type="ORF">ECPE_LOCUS5453</name>
</gene>
<dbReference type="EMBL" id="UZAN01042306">
    <property type="protein sequence ID" value="VDP75551.1"/>
    <property type="molecule type" value="Genomic_DNA"/>
</dbReference>
<reference evidence="3" key="1">
    <citation type="submission" date="2016-06" db="UniProtKB">
        <authorList>
            <consortium name="WormBaseParasite"/>
        </authorList>
    </citation>
    <scope>IDENTIFICATION</scope>
</reference>
<evidence type="ECO:0000313" key="2">
    <source>
        <dbReference type="Proteomes" id="UP000272942"/>
    </source>
</evidence>
<organism evidence="3">
    <name type="scientific">Echinostoma caproni</name>
    <dbReference type="NCBI Taxonomy" id="27848"/>
    <lineage>
        <taxon>Eukaryota</taxon>
        <taxon>Metazoa</taxon>
        <taxon>Spiralia</taxon>
        <taxon>Lophotrochozoa</taxon>
        <taxon>Platyhelminthes</taxon>
        <taxon>Trematoda</taxon>
        <taxon>Digenea</taxon>
        <taxon>Plagiorchiida</taxon>
        <taxon>Echinostomata</taxon>
        <taxon>Echinostomatoidea</taxon>
        <taxon>Echinostomatidae</taxon>
        <taxon>Echinostoma</taxon>
    </lineage>
</organism>
<reference evidence="1 2" key="2">
    <citation type="submission" date="2018-11" db="EMBL/GenBank/DDBJ databases">
        <authorList>
            <consortium name="Pathogen Informatics"/>
        </authorList>
    </citation>
    <scope>NUCLEOTIDE SEQUENCE [LARGE SCALE GENOMIC DNA]</scope>
    <source>
        <strain evidence="1 2">Egypt</strain>
    </source>
</reference>
<proteinExistence type="predicted"/>
<protein>
    <submittedName>
        <fullName evidence="1 3">Uncharacterized protein</fullName>
    </submittedName>
</protein>
<name>A0A183AER8_9TREM</name>
<evidence type="ECO:0000313" key="1">
    <source>
        <dbReference type="EMBL" id="VDP75551.1"/>
    </source>
</evidence>
<dbReference type="Proteomes" id="UP000272942">
    <property type="component" value="Unassembled WGS sequence"/>
</dbReference>
<accession>A0A183AER8</accession>